<evidence type="ECO:0000256" key="1">
    <source>
        <dbReference type="ARBA" id="ARBA00022536"/>
    </source>
</evidence>
<evidence type="ECO:0000256" key="3">
    <source>
        <dbReference type="ARBA" id="ARBA00023157"/>
    </source>
</evidence>
<dbReference type="Pfam" id="PF07645">
    <property type="entry name" value="EGF_CA"/>
    <property type="match status" value="2"/>
</dbReference>
<feature type="domain" description="VWFC" evidence="7">
    <location>
        <begin position="1609"/>
        <end position="1670"/>
    </location>
</feature>
<dbReference type="OrthoDB" id="2433005at2759"/>
<dbReference type="InterPro" id="IPR013783">
    <property type="entry name" value="Ig-like_fold"/>
</dbReference>
<feature type="domain" description="EGF-like" evidence="6">
    <location>
        <begin position="2057"/>
        <end position="2088"/>
    </location>
</feature>
<feature type="domain" description="Ig-like" evidence="8">
    <location>
        <begin position="2525"/>
        <end position="2631"/>
    </location>
</feature>
<feature type="disulfide bond" evidence="4">
    <location>
        <begin position="2213"/>
        <end position="2222"/>
    </location>
</feature>
<sequence length="2720" mass="302922">MDPVTPPKHHYAIQSCDVPVPTVKFPSPRVKKGADPRAKSREARKNAGRKPLTEKFSKLIPCVKNLVEQNEFAAHARRRDDSGLSCGTTIPQIREHVLREVNGLQSISCSTLRHLFLPKQASHVNAARYKGHVNAKVAPKANDVRKDHQSKHFYAARVKYRAEFMSQFWKHSTICSADTMNKLPIGTLAVSRYHQLRAIFPVEDKPNFPDHDLPIGHGYKITPVGYLLLESKNPKEMMRDDSGRLHYQYPRTGPLYMRNTIQKVSPLTIQYHANNLVRVLSDRTSNGKSMLLLITDGGPDWSVKSWTVLLYLQRVFKRLDLDFLCLSNYAPGQSAFNPIEHAWSPLSRKLSGVTFGAVLEGESVPPCAQNSISEKVRDEKERKLFTRVLHDLDKYWNGMRFDGYEVKSQGSLKEANFDIFSDYNDIHELLSRGSLRQLEQRPDLLKELQFTISHSNRQPGEFSIWKCCSNSCKYCVAHPVKAVDAMTLLESLGGIPNPSDVDSRGTFSTYIEALQRKATGLPSLPDINECNINSELCENGCINTYGSYRCNCETGFEFDANFTCEDINECLRDEFCDQGCINVPGSFLCICDPGYYLDEDQRTCLGPAACIYEGALHLAGTTWQSEDGCEECTCDEGVTVCHDTQCPMSNDCEHYRVLYKHGSNWTALHDPCLQCSCDNGDVSCVTEVCDPRCSHPAPRQGECCRECNNCLYEGTLILNNRMFKPVADNCSVCECIENGDVQCIREVCNLDCPVPSYLGPNELPPPPVHIEGECCPDCGGGGANDHLDKQKHKKNAEEEQKAVGMSKKLTSFFQSENLSVIRAKVGFTDFLLEHSIPLAVSDHAGSLFKKMFPDSKIAKQYSSGRTKTRHIVGSLSKGDANHLAQCMKTQKFSLATDGSTDFDAVKLYPIVVKTFDECEGKVVCDLLAMKECSSQSTGENIFKILDNELTSWGISWANCISFGTDNASVMEFFRTESEMNSKRKANSDVINSNPKKKPKYMPVPTSTSCKTKRSSSVCSSDSAHKRRANPSLKSSTCASTSPTDDSTLGGLVTTQTKPSSAFKSPPASTALKTNVSCNEFDINKYLFTQQELAQKYSKTKKASGSSKSKSNPCKIQSTSKSVAITQSKTNPHKSTLIHERLANPSCKLHALFLKTVIPFFEHPNEVLQKDEPQIHHIHDILVEQLSRLLTRFVKPSAIVEASDITKLDISDAGIHKKDEDIQIGYDCKSYLSENKDKLNLKQFYTSVKHFYISSSKYMVEHYPFNDELLLHAQVVNIQKRRKVKFASVEYFVTRFNLVSTDSLDMLESEFNIYQVDLLDGGNFSLPIDQQRHMVAQLDDMSQKKKKYELLASVMKSVLVIFHSNKDCCHYNGIGYRNGARWQSVYNKCETCICISAYVVCEPISCATECTNPYQPEDACCPVCDDCVYRGQIIENGAYFNPIYDSCKTCSCINAEIVCHSPLCQIDCSNPMDVPGECCPACGGCTINGTTAVADEVFYPFDDKCTQCRCMGGSLSVCHQKPCLNPRCRPEYRVMSEDKCCPECVPGVHEKCFDDGMAYDNGTEINRNCNQCVCKNGEWRCSPQECPSLECALSNRFTPEGRCCPICRRNKCIIENVIYRNGTVFHLNNDPCHQCECIYGEAFCTEILCPPEDCPPQFLEIEEDVCCPKCSIGKKKNFTDGPDFSISIFPYNVEVNPGSKLEFVCSIVGDNIRDTPRWSGPDGSVISQNEFDRVHSERDSESSNKLVINNLQPSDSGVYTCFIDSVRHVVNTITVIVPEFRVNMRGQVDPTVGKRVNLVCEIVGIVPDLSPVWRGPNLTEIQLHQNGGTPPRVHTRQQSSRAVLLVIDPIVRTDGGSYTCVVGPVEATFTLLVQENKIIRIRIIANRNNHEVGQTADLTCEIIGDSPFVPPRWRLPSGQDAPDPGELFRSRVTTYQESETLTRLEISGLQLSDAGEYECVVGPVSATYSLRVSVPSCRPPCLNGGVCRGGICDCPPEFPGSYCQGLSLFLNIKKVSSGIVQVGANVRFECEVSRAGSHGPPEWQAPDGMVVETFAEVIQPSCIGPCQNGGACVNGQCQCLKGFVGTLCQYILPDDMDVTIIPVHPTPDEENPFIHYICEVAQDSIFQNPVWYKGNNTRIPVSQPGGRNPRKYVIPLSDRSTQLTILNPTDLDSGDYTCVVGHLRTNVRITIFLDDVCAGGCLNGGSCHQHGCSCRDGYTGSNCETPNPSRRVYTVRSSPYSTTLILSNIAPGDAGTYTCYRGSFTTTFTIQLTVPSYYIRIVHPPTTYFSVGHNVTLVCEVPVGSNYGSPMWMLPSGALIPEQGATLDHIYSRMVSQYVTHLIFQGLQLDDRGSYTCIAGLYNSTIFFYVREPRYTIRITGSTSNGTFTIGQSIQLVCEVSPYSVFKYPQWFGPNGDVIPEKGPGGSNHIFTISQNSVISVLRIIDVQREDAGNYTCIAGPYRDSLYIQIRGVIPRLRIVQNQSTAIEVGQTIRFTCIAPEVPGFENPRWRGPDGRDILPLGEVSPVVRLSIRHPETRPMIGEDLQVICEVTQNERYKNPTWYSTSNTEIEMRPPGSRHHIYSSRVSEYATFLYINNLQPSDRGTYSCRIRHLVSNLTLILEEYGSSTVTFTTSSPPVQGNEYSVICQISQPVPGVDVFWTTSDGTRIELPQQGNNNRVYSERLSNTEVRLTFRTLLIGDAGVYACNVGEHRFLHNIDIVQ</sequence>
<dbReference type="PROSITE" id="PS00010">
    <property type="entry name" value="ASX_HYDROXYL"/>
    <property type="match status" value="2"/>
</dbReference>
<accession>A0A9Q1H7C5</accession>
<dbReference type="InterPro" id="IPR007110">
    <property type="entry name" value="Ig-like_dom"/>
</dbReference>
<feature type="region of interest" description="Disordered" evidence="5">
    <location>
        <begin position="983"/>
        <end position="1069"/>
    </location>
</feature>
<dbReference type="InterPro" id="IPR000152">
    <property type="entry name" value="EGF-type_Asp/Asn_hydroxyl_site"/>
</dbReference>
<evidence type="ECO:0000259" key="7">
    <source>
        <dbReference type="PROSITE" id="PS50184"/>
    </source>
</evidence>
<dbReference type="SUPFAM" id="SSF57184">
    <property type="entry name" value="Growth factor receptor domain"/>
    <property type="match status" value="1"/>
</dbReference>
<feature type="compositionally biased region" description="Low complexity" evidence="5">
    <location>
        <begin position="1056"/>
        <end position="1069"/>
    </location>
</feature>
<dbReference type="SUPFAM" id="SSF48726">
    <property type="entry name" value="Immunoglobulin"/>
    <property type="match status" value="9"/>
</dbReference>
<proteinExistence type="predicted"/>
<dbReference type="SMART" id="SM00409">
    <property type="entry name" value="IG"/>
    <property type="match status" value="9"/>
</dbReference>
<feature type="domain" description="VWFC" evidence="7">
    <location>
        <begin position="608"/>
        <end position="678"/>
    </location>
</feature>
<feature type="domain" description="Ig-like" evidence="8">
    <location>
        <begin position="2372"/>
        <end position="2458"/>
    </location>
</feature>
<dbReference type="PROSITE" id="PS00022">
    <property type="entry name" value="EGF_1"/>
    <property type="match status" value="3"/>
</dbReference>
<evidence type="ECO:0000256" key="2">
    <source>
        <dbReference type="ARBA" id="ARBA00022737"/>
    </source>
</evidence>
<dbReference type="PROSITE" id="PS01187">
    <property type="entry name" value="EGF_CA"/>
    <property type="match status" value="1"/>
</dbReference>
<feature type="disulfide bond" evidence="4">
    <location>
        <begin position="1993"/>
        <end position="2002"/>
    </location>
</feature>
<feature type="domain" description="VWFC" evidence="7">
    <location>
        <begin position="708"/>
        <end position="779"/>
    </location>
</feature>
<feature type="domain" description="VWFC" evidence="7">
    <location>
        <begin position="1366"/>
        <end position="1424"/>
    </location>
</feature>
<dbReference type="SUPFAM" id="SSF57603">
    <property type="entry name" value="FnI-like domain"/>
    <property type="match status" value="8"/>
</dbReference>
<feature type="domain" description="Ig-like" evidence="8">
    <location>
        <begin position="1681"/>
        <end position="1773"/>
    </location>
</feature>
<feature type="domain" description="Ig-like" evidence="8">
    <location>
        <begin position="1892"/>
        <end position="1968"/>
    </location>
</feature>
<organism evidence="9 10">
    <name type="scientific">Holothuria leucospilota</name>
    <name type="common">Black long sea cucumber</name>
    <name type="synonym">Mertensiothuria leucospilota</name>
    <dbReference type="NCBI Taxonomy" id="206669"/>
    <lineage>
        <taxon>Eukaryota</taxon>
        <taxon>Metazoa</taxon>
        <taxon>Echinodermata</taxon>
        <taxon>Eleutherozoa</taxon>
        <taxon>Echinozoa</taxon>
        <taxon>Holothuroidea</taxon>
        <taxon>Aspidochirotacea</taxon>
        <taxon>Aspidochirotida</taxon>
        <taxon>Holothuriidae</taxon>
        <taxon>Holothuria</taxon>
    </lineage>
</organism>
<evidence type="ECO:0000259" key="8">
    <source>
        <dbReference type="PROSITE" id="PS50835"/>
    </source>
</evidence>
<feature type="domain" description="Ig-like" evidence="8">
    <location>
        <begin position="1777"/>
        <end position="1869"/>
    </location>
</feature>
<feature type="disulfide bond" evidence="4">
    <location>
        <begin position="2078"/>
        <end position="2087"/>
    </location>
</feature>
<comment type="caution">
    <text evidence="9">The sequence shown here is derived from an EMBL/GenBank/DDBJ whole genome shotgun (WGS) entry which is preliminary data.</text>
</comment>
<dbReference type="SMART" id="SM00408">
    <property type="entry name" value="IGc2"/>
    <property type="match status" value="6"/>
</dbReference>
<dbReference type="PROSITE" id="PS50835">
    <property type="entry name" value="IG_LIKE"/>
    <property type="match status" value="8"/>
</dbReference>
<feature type="compositionally biased region" description="Polar residues" evidence="5">
    <location>
        <begin position="1031"/>
        <end position="1046"/>
    </location>
</feature>
<feature type="disulfide bond" evidence="4">
    <location>
        <begin position="2196"/>
        <end position="2206"/>
    </location>
</feature>
<dbReference type="Gene3D" id="2.10.70.10">
    <property type="entry name" value="Complement Module, domain 1"/>
    <property type="match status" value="3"/>
</dbReference>
<feature type="compositionally biased region" description="Basic and acidic residues" evidence="5">
    <location>
        <begin position="32"/>
        <end position="51"/>
    </location>
</feature>
<feature type="compositionally biased region" description="Low complexity" evidence="5">
    <location>
        <begin position="1005"/>
        <end position="1021"/>
    </location>
</feature>
<reference evidence="9" key="1">
    <citation type="submission" date="2021-10" db="EMBL/GenBank/DDBJ databases">
        <title>Tropical sea cucumber genome reveals ecological adaptation and Cuvierian tubules defense mechanism.</title>
        <authorList>
            <person name="Chen T."/>
        </authorList>
    </citation>
    <scope>NUCLEOTIDE SEQUENCE</scope>
    <source>
        <strain evidence="9">Nanhai2018</strain>
        <tissue evidence="9">Muscle</tissue>
    </source>
</reference>
<dbReference type="InterPro" id="IPR018097">
    <property type="entry name" value="EGF_Ca-bd_CS"/>
</dbReference>
<name>A0A9Q1H7C5_HOLLE</name>
<feature type="disulfide bond" evidence="4">
    <location>
        <begin position="1976"/>
        <end position="1986"/>
    </location>
</feature>
<comment type="caution">
    <text evidence="4">Lacks conserved residue(s) required for the propagation of feature annotation.</text>
</comment>
<feature type="domain" description="EGF-like" evidence="6">
    <location>
        <begin position="2192"/>
        <end position="2223"/>
    </location>
</feature>
<feature type="region of interest" description="Disordered" evidence="5">
    <location>
        <begin position="22"/>
        <end position="51"/>
    </location>
</feature>
<dbReference type="SMART" id="SM00214">
    <property type="entry name" value="VWC"/>
    <property type="match status" value="8"/>
</dbReference>
<dbReference type="GO" id="GO:0005509">
    <property type="term" value="F:calcium ion binding"/>
    <property type="evidence" value="ECO:0007669"/>
    <property type="project" value="InterPro"/>
</dbReference>
<dbReference type="CDD" id="cd00054">
    <property type="entry name" value="EGF_CA"/>
    <property type="match status" value="3"/>
</dbReference>
<dbReference type="InterPro" id="IPR009030">
    <property type="entry name" value="Growth_fac_rcpt_cys_sf"/>
</dbReference>
<dbReference type="InterPro" id="IPR001007">
    <property type="entry name" value="VWF_dom"/>
</dbReference>
<dbReference type="InterPro" id="IPR000742">
    <property type="entry name" value="EGF"/>
</dbReference>
<dbReference type="InterPro" id="IPR001881">
    <property type="entry name" value="EGF-like_Ca-bd_dom"/>
</dbReference>
<dbReference type="Proteomes" id="UP001152320">
    <property type="component" value="Chromosome 10"/>
</dbReference>
<dbReference type="SMART" id="SM00179">
    <property type="entry name" value="EGF_CA"/>
    <property type="match status" value="2"/>
</dbReference>
<feature type="domain" description="Ig-like" evidence="8">
    <location>
        <begin position="2274"/>
        <end position="2358"/>
    </location>
</feature>
<dbReference type="SMART" id="SM00181">
    <property type="entry name" value="EGF"/>
    <property type="match status" value="5"/>
</dbReference>
<dbReference type="Gene3D" id="6.20.200.20">
    <property type="match status" value="4"/>
</dbReference>
<dbReference type="Gene3D" id="2.60.40.10">
    <property type="entry name" value="Immunoglobulins"/>
    <property type="match status" value="6"/>
</dbReference>
<feature type="compositionally biased region" description="Polar residues" evidence="5">
    <location>
        <begin position="1111"/>
        <end position="1130"/>
    </location>
</feature>
<keyword evidence="10" id="KW-1185">Reference proteome</keyword>
<dbReference type="PANTHER" id="PTHR37162">
    <property type="entry name" value="HAT FAMILY DIMERISATION DOMAINCONTAINING PROTEIN-RELATED"/>
    <property type="match status" value="1"/>
</dbReference>
<dbReference type="InterPro" id="IPR003598">
    <property type="entry name" value="Ig_sub2"/>
</dbReference>
<feature type="domain" description="VWFC" evidence="7">
    <location>
        <begin position="1549"/>
        <end position="1607"/>
    </location>
</feature>
<evidence type="ECO:0000256" key="5">
    <source>
        <dbReference type="SAM" id="MobiDB-lite"/>
    </source>
</evidence>
<dbReference type="EMBL" id="JAIZAY010000010">
    <property type="protein sequence ID" value="KAJ8035130.1"/>
    <property type="molecule type" value="Genomic_DNA"/>
</dbReference>
<dbReference type="PROSITE" id="PS50184">
    <property type="entry name" value="VWFC_2"/>
    <property type="match status" value="7"/>
</dbReference>
<dbReference type="InterPro" id="IPR003599">
    <property type="entry name" value="Ig_sub"/>
</dbReference>
<feature type="region of interest" description="Disordered" evidence="5">
    <location>
        <begin position="1098"/>
        <end position="1130"/>
    </location>
</feature>
<dbReference type="SMART" id="SM00215">
    <property type="entry name" value="VWC_out"/>
    <property type="match status" value="4"/>
</dbReference>
<gene>
    <name evidence="9" type="ORF">HOLleu_22255</name>
</gene>
<protein>
    <submittedName>
        <fullName evidence="9">Kielin/chordin-like protein</fullName>
    </submittedName>
</protein>
<dbReference type="Pfam" id="PF13927">
    <property type="entry name" value="Ig_3"/>
    <property type="match status" value="2"/>
</dbReference>
<feature type="disulfide bond" evidence="4">
    <location>
        <begin position="2061"/>
        <end position="2071"/>
    </location>
</feature>
<dbReference type="PANTHER" id="PTHR37162:SF10">
    <property type="entry name" value="DUF4371 DOMAIN-CONTAINING PROTEIN"/>
    <property type="match status" value="1"/>
</dbReference>
<feature type="domain" description="VWFC" evidence="7">
    <location>
        <begin position="1482"/>
        <end position="1544"/>
    </location>
</feature>
<keyword evidence="2" id="KW-0677">Repeat</keyword>
<keyword evidence="3 4" id="KW-1015">Disulfide bond</keyword>
<keyword evidence="1 4" id="KW-0245">EGF-like domain</keyword>
<feature type="domain" description="VWFC" evidence="7">
    <location>
        <begin position="1424"/>
        <end position="1482"/>
    </location>
</feature>
<dbReference type="Gene3D" id="2.10.25.10">
    <property type="entry name" value="Laminin"/>
    <property type="match status" value="4"/>
</dbReference>
<dbReference type="PROSITE" id="PS50026">
    <property type="entry name" value="EGF_3"/>
    <property type="match status" value="4"/>
</dbReference>
<feature type="domain" description="EGF-like" evidence="6">
    <location>
        <begin position="1972"/>
        <end position="2003"/>
    </location>
</feature>
<evidence type="ECO:0000313" key="9">
    <source>
        <dbReference type="EMBL" id="KAJ8035130.1"/>
    </source>
</evidence>
<evidence type="ECO:0000313" key="10">
    <source>
        <dbReference type="Proteomes" id="UP001152320"/>
    </source>
</evidence>
<feature type="domain" description="Ig-like" evidence="8">
    <location>
        <begin position="2638"/>
        <end position="2707"/>
    </location>
</feature>
<evidence type="ECO:0000259" key="6">
    <source>
        <dbReference type="PROSITE" id="PS50026"/>
    </source>
</evidence>
<dbReference type="InterPro" id="IPR036179">
    <property type="entry name" value="Ig-like_dom_sf"/>
</dbReference>
<feature type="domain" description="Ig-like" evidence="8">
    <location>
        <begin position="2092"/>
        <end position="2189"/>
    </location>
</feature>
<dbReference type="PROSITE" id="PS01208">
    <property type="entry name" value="VWFC_1"/>
    <property type="match status" value="2"/>
</dbReference>
<feature type="domain" description="EGF-like" evidence="6">
    <location>
        <begin position="526"/>
        <end position="565"/>
    </location>
</feature>
<dbReference type="InterPro" id="IPR049883">
    <property type="entry name" value="NOTCH1_EGF-like"/>
</dbReference>
<dbReference type="Pfam" id="PF00093">
    <property type="entry name" value="VWC"/>
    <property type="match status" value="5"/>
</dbReference>
<dbReference type="PROSITE" id="PS01186">
    <property type="entry name" value="EGF_2"/>
    <property type="match status" value="4"/>
</dbReference>
<evidence type="ECO:0000256" key="4">
    <source>
        <dbReference type="PROSITE-ProRule" id="PRU00076"/>
    </source>
</evidence>